<proteinExistence type="predicted"/>
<name>A0AAV9WAY9_9PEZI</name>
<gene>
    <name evidence="2" type="ORF">TWF481_006596</name>
</gene>
<feature type="compositionally biased region" description="Polar residues" evidence="1">
    <location>
        <begin position="296"/>
        <end position="320"/>
    </location>
</feature>
<comment type="caution">
    <text evidence="2">The sequence shown here is derived from an EMBL/GenBank/DDBJ whole genome shotgun (WGS) entry which is preliminary data.</text>
</comment>
<reference evidence="2 3" key="1">
    <citation type="submission" date="2023-08" db="EMBL/GenBank/DDBJ databases">
        <authorList>
            <person name="Palmer J.M."/>
        </authorList>
    </citation>
    <scope>NUCLEOTIDE SEQUENCE [LARGE SCALE GENOMIC DNA]</scope>
    <source>
        <strain evidence="2 3">TWF481</strain>
    </source>
</reference>
<feature type="region of interest" description="Disordered" evidence="1">
    <location>
        <begin position="285"/>
        <end position="374"/>
    </location>
</feature>
<evidence type="ECO:0000313" key="2">
    <source>
        <dbReference type="EMBL" id="KAK6504656.1"/>
    </source>
</evidence>
<evidence type="ECO:0000256" key="1">
    <source>
        <dbReference type="SAM" id="MobiDB-lite"/>
    </source>
</evidence>
<feature type="compositionally biased region" description="Low complexity" evidence="1">
    <location>
        <begin position="442"/>
        <end position="463"/>
    </location>
</feature>
<feature type="compositionally biased region" description="Basic and acidic residues" evidence="1">
    <location>
        <begin position="673"/>
        <end position="686"/>
    </location>
</feature>
<feature type="compositionally biased region" description="Basic and acidic residues" evidence="1">
    <location>
        <begin position="510"/>
        <end position="524"/>
    </location>
</feature>
<dbReference type="EMBL" id="JAVHJL010000004">
    <property type="protein sequence ID" value="KAK6504656.1"/>
    <property type="molecule type" value="Genomic_DNA"/>
</dbReference>
<dbReference type="AlphaFoldDB" id="A0AAV9WAY9"/>
<keyword evidence="3" id="KW-1185">Reference proteome</keyword>
<feature type="compositionally biased region" description="Polar residues" evidence="1">
    <location>
        <begin position="483"/>
        <end position="496"/>
    </location>
</feature>
<dbReference type="Proteomes" id="UP001370758">
    <property type="component" value="Unassembled WGS sequence"/>
</dbReference>
<feature type="region of interest" description="Disordered" evidence="1">
    <location>
        <begin position="480"/>
        <end position="686"/>
    </location>
</feature>
<protein>
    <submittedName>
        <fullName evidence="2">Uncharacterized protein</fullName>
    </submittedName>
</protein>
<feature type="region of interest" description="Disordered" evidence="1">
    <location>
        <begin position="386"/>
        <end position="405"/>
    </location>
</feature>
<feature type="compositionally biased region" description="Low complexity" evidence="1">
    <location>
        <begin position="555"/>
        <end position="566"/>
    </location>
</feature>
<feature type="compositionally biased region" description="Polar residues" evidence="1">
    <location>
        <begin position="567"/>
        <end position="576"/>
    </location>
</feature>
<organism evidence="2 3">
    <name type="scientific">Arthrobotrys musiformis</name>
    <dbReference type="NCBI Taxonomy" id="47236"/>
    <lineage>
        <taxon>Eukaryota</taxon>
        <taxon>Fungi</taxon>
        <taxon>Dikarya</taxon>
        <taxon>Ascomycota</taxon>
        <taxon>Pezizomycotina</taxon>
        <taxon>Orbiliomycetes</taxon>
        <taxon>Orbiliales</taxon>
        <taxon>Orbiliaceae</taxon>
        <taxon>Arthrobotrys</taxon>
    </lineage>
</organism>
<feature type="region of interest" description="Disordered" evidence="1">
    <location>
        <begin position="412"/>
        <end position="464"/>
    </location>
</feature>
<accession>A0AAV9WAY9</accession>
<evidence type="ECO:0000313" key="3">
    <source>
        <dbReference type="Proteomes" id="UP001370758"/>
    </source>
</evidence>
<sequence length="686" mass="76811">MKPSQFAAILQNDFDDQLWDMTGLDPLDMKMLLRQKEYKAYGDMFLRDATELVLKKYLENCPSAYISTFYKFIDSHPLFYLVLALRLQLYCRRELRLFPLARNYRKYLPMLQDWANARISLKSGIDFSQSEQYLLNLGKNLKELTEDDPDLEAAARRIPFVLGARVLNRFMGPDTTDVDTAASLLVSQDTDWFTDICGDIMFLILHSGIKQAELKLKAKAKAVAKAKETDSAGGEESSDSKVENQNDPTILETTVEEQIPSSLANIPPYLRKVYRDAQRRVNSLGPSHYRLPISAEGTTIPPSDPSQPDTSISSFGSNIDTAWDSITEADPSKELSSKPKKGPKRTQPLTDRALSEIEFRRSRGSLRSPSRTRPATPTITLIKRTTKVEDAEPAPEPLNTHPMFLGLNTNLTTINKRPPRGPVEEKKEPEPDPVFGPELWKATPAAPQTTPTPEHTHQTPWPHSKAATNKETLSFRMIPQLRLPTQHTFRNGSSSYAPKGEEQVQGNVQEESKVQAQEQDKTQEADEGPAAPFQVRRTPSRLILLPSQYPPIDQTPPKKTSPKASPFSLTEIQNLDTVLRNLAEAKQTSTSNPKHSRHPPRPSLAKFVPDAGLDAKKTSLELESSASPSQPSSPIESLKSKMQGLLSSVKPRNMSISFSPFPPSPSVEEEPIREETTQTDEKNHQR</sequence>
<feature type="compositionally biased region" description="Low complexity" evidence="1">
    <location>
        <begin position="621"/>
        <end position="637"/>
    </location>
</feature>